<evidence type="ECO:0000313" key="2">
    <source>
        <dbReference type="EMBL" id="KLU87521.1"/>
    </source>
</evidence>
<dbReference type="EnsemblFungi" id="MAPG_06520T0">
    <property type="protein sequence ID" value="MAPG_06520T0"/>
    <property type="gene ID" value="MAPG_06520"/>
</dbReference>
<dbReference type="STRING" id="644358.A0A0C4E291"/>
<evidence type="ECO:0000313" key="4">
    <source>
        <dbReference type="Proteomes" id="UP000011715"/>
    </source>
</evidence>
<evidence type="ECO:0000313" key="3">
    <source>
        <dbReference type="EnsemblFungi" id="MAPG_06520T0"/>
    </source>
</evidence>
<dbReference type="Proteomes" id="UP000011715">
    <property type="component" value="Unassembled WGS sequence"/>
</dbReference>
<gene>
    <name evidence="2" type="ORF">MAPG_06520</name>
</gene>
<reference evidence="4" key="2">
    <citation type="submission" date="2010-05" db="EMBL/GenBank/DDBJ databases">
        <title>The genome sequence of Magnaporthe poae strain ATCC 64411.</title>
        <authorList>
            <person name="Ma L.-J."/>
            <person name="Dead R."/>
            <person name="Young S."/>
            <person name="Zeng Q."/>
            <person name="Koehrsen M."/>
            <person name="Alvarado L."/>
            <person name="Berlin A."/>
            <person name="Chapman S.B."/>
            <person name="Chen Z."/>
            <person name="Freedman E."/>
            <person name="Gellesch M."/>
            <person name="Goldberg J."/>
            <person name="Griggs A."/>
            <person name="Gujja S."/>
            <person name="Heilman E.R."/>
            <person name="Heiman D."/>
            <person name="Hepburn T."/>
            <person name="Howarth C."/>
            <person name="Jen D."/>
            <person name="Larson L."/>
            <person name="Mehta T."/>
            <person name="Neiman D."/>
            <person name="Pearson M."/>
            <person name="Roberts A."/>
            <person name="Saif S."/>
            <person name="Shea T."/>
            <person name="Shenoy N."/>
            <person name="Sisk P."/>
            <person name="Stolte C."/>
            <person name="Sykes S."/>
            <person name="Walk T."/>
            <person name="White J."/>
            <person name="Yandava C."/>
            <person name="Haas B."/>
            <person name="Nusbaum C."/>
            <person name="Birren B."/>
        </authorList>
    </citation>
    <scope>NUCLEOTIDE SEQUENCE [LARGE SCALE GENOMIC DNA]</scope>
    <source>
        <strain evidence="4">ATCC 64411 / 73-15</strain>
    </source>
</reference>
<reference evidence="3" key="4">
    <citation type="journal article" date="2015" name="G3 (Bethesda)">
        <title>Genome sequences of three phytopathogenic species of the Magnaporthaceae family of fungi.</title>
        <authorList>
            <person name="Okagaki L.H."/>
            <person name="Nunes C.C."/>
            <person name="Sailsbery J."/>
            <person name="Clay B."/>
            <person name="Brown D."/>
            <person name="John T."/>
            <person name="Oh Y."/>
            <person name="Young N."/>
            <person name="Fitzgerald M."/>
            <person name="Haas B.J."/>
            <person name="Zeng Q."/>
            <person name="Young S."/>
            <person name="Adiconis X."/>
            <person name="Fan L."/>
            <person name="Levin J.Z."/>
            <person name="Mitchell T.K."/>
            <person name="Okubara P.A."/>
            <person name="Farman M.L."/>
            <person name="Kohn L.M."/>
            <person name="Birren B."/>
            <person name="Ma L.-J."/>
            <person name="Dean R.A."/>
        </authorList>
    </citation>
    <scope>NUCLEOTIDE SEQUENCE</scope>
    <source>
        <strain evidence="3">ATCC 64411 / 73-15</strain>
    </source>
</reference>
<keyword evidence="4" id="KW-1185">Reference proteome</keyword>
<name>A0A0C4E291_MAGP6</name>
<dbReference type="EMBL" id="ADBL01001584">
    <property type="status" value="NOT_ANNOTATED_CDS"/>
    <property type="molecule type" value="Genomic_DNA"/>
</dbReference>
<dbReference type="EMBL" id="GL876970">
    <property type="protein sequence ID" value="KLU87521.1"/>
    <property type="molecule type" value="Genomic_DNA"/>
</dbReference>
<sequence>MLELKKAGKKRAGRVFGKEVLRQRIRADGGVDTVVERTTGVAGADGDDDDDGGDGDDGFDSGEDDADGMDTD</sequence>
<evidence type="ECO:0000256" key="1">
    <source>
        <dbReference type="SAM" id="MobiDB-lite"/>
    </source>
</evidence>
<feature type="region of interest" description="Disordered" evidence="1">
    <location>
        <begin position="36"/>
        <end position="72"/>
    </location>
</feature>
<dbReference type="AlphaFoldDB" id="A0A0C4E291"/>
<accession>A0A0C4E291</accession>
<proteinExistence type="predicted"/>
<dbReference type="eggNOG" id="KOG1723">
    <property type="taxonomic scope" value="Eukaryota"/>
</dbReference>
<reference evidence="2" key="1">
    <citation type="submission" date="2010-05" db="EMBL/GenBank/DDBJ databases">
        <title>The Genome Sequence of Magnaporthe poae strain ATCC 64411.</title>
        <authorList>
            <consortium name="The Broad Institute Genome Sequencing Platform"/>
            <consortium name="Broad Institute Genome Sequencing Center for Infectious Disease"/>
            <person name="Ma L.-J."/>
            <person name="Dead R."/>
            <person name="Young S."/>
            <person name="Zeng Q."/>
            <person name="Koehrsen M."/>
            <person name="Alvarado L."/>
            <person name="Berlin A."/>
            <person name="Chapman S.B."/>
            <person name="Chen Z."/>
            <person name="Freedman E."/>
            <person name="Gellesch M."/>
            <person name="Goldberg J."/>
            <person name="Griggs A."/>
            <person name="Gujja S."/>
            <person name="Heilman E.R."/>
            <person name="Heiman D."/>
            <person name="Hepburn T."/>
            <person name="Howarth C."/>
            <person name="Jen D."/>
            <person name="Larson L."/>
            <person name="Mehta T."/>
            <person name="Neiman D."/>
            <person name="Pearson M."/>
            <person name="Roberts A."/>
            <person name="Saif S."/>
            <person name="Shea T."/>
            <person name="Shenoy N."/>
            <person name="Sisk P."/>
            <person name="Stolte C."/>
            <person name="Sykes S."/>
            <person name="Walk T."/>
            <person name="White J."/>
            <person name="Yandava C."/>
            <person name="Haas B."/>
            <person name="Nusbaum C."/>
            <person name="Birren B."/>
        </authorList>
    </citation>
    <scope>NUCLEOTIDE SEQUENCE</scope>
    <source>
        <strain evidence="2">ATCC 64411</strain>
    </source>
</reference>
<dbReference type="VEuPathDB" id="FungiDB:MAPG_06520"/>
<reference evidence="3" key="5">
    <citation type="submission" date="2015-06" db="UniProtKB">
        <authorList>
            <consortium name="EnsemblFungi"/>
        </authorList>
    </citation>
    <scope>IDENTIFICATION</scope>
    <source>
        <strain evidence="3">ATCC 64411</strain>
    </source>
</reference>
<reference evidence="2" key="3">
    <citation type="submission" date="2011-03" db="EMBL/GenBank/DDBJ databases">
        <title>Annotation of Magnaporthe poae ATCC 64411.</title>
        <authorList>
            <person name="Ma L.-J."/>
            <person name="Dead R."/>
            <person name="Young S.K."/>
            <person name="Zeng Q."/>
            <person name="Gargeya S."/>
            <person name="Fitzgerald M."/>
            <person name="Haas B."/>
            <person name="Abouelleil A."/>
            <person name="Alvarado L."/>
            <person name="Arachchi H.M."/>
            <person name="Berlin A."/>
            <person name="Brown A."/>
            <person name="Chapman S.B."/>
            <person name="Chen Z."/>
            <person name="Dunbar C."/>
            <person name="Freedman E."/>
            <person name="Gearin G."/>
            <person name="Gellesch M."/>
            <person name="Goldberg J."/>
            <person name="Griggs A."/>
            <person name="Gujja S."/>
            <person name="Heiman D."/>
            <person name="Howarth C."/>
            <person name="Larson L."/>
            <person name="Lui A."/>
            <person name="MacDonald P.J.P."/>
            <person name="Mehta T."/>
            <person name="Montmayeur A."/>
            <person name="Murphy C."/>
            <person name="Neiman D."/>
            <person name="Pearson M."/>
            <person name="Priest M."/>
            <person name="Roberts A."/>
            <person name="Saif S."/>
            <person name="Shea T."/>
            <person name="Shenoy N."/>
            <person name="Sisk P."/>
            <person name="Stolte C."/>
            <person name="Sykes S."/>
            <person name="Yandava C."/>
            <person name="Wortman J."/>
            <person name="Nusbaum C."/>
            <person name="Birren B."/>
        </authorList>
    </citation>
    <scope>NUCLEOTIDE SEQUENCE</scope>
    <source>
        <strain evidence="2">ATCC 64411</strain>
    </source>
</reference>
<protein>
    <submittedName>
        <fullName evidence="2 3">Uncharacterized protein</fullName>
    </submittedName>
</protein>
<feature type="compositionally biased region" description="Acidic residues" evidence="1">
    <location>
        <begin position="45"/>
        <end position="72"/>
    </location>
</feature>
<organism evidence="3 4">
    <name type="scientific">Magnaporthiopsis poae (strain ATCC 64411 / 73-15)</name>
    <name type="common">Kentucky bluegrass fungus</name>
    <name type="synonym">Magnaporthe poae</name>
    <dbReference type="NCBI Taxonomy" id="644358"/>
    <lineage>
        <taxon>Eukaryota</taxon>
        <taxon>Fungi</taxon>
        <taxon>Dikarya</taxon>
        <taxon>Ascomycota</taxon>
        <taxon>Pezizomycotina</taxon>
        <taxon>Sordariomycetes</taxon>
        <taxon>Sordariomycetidae</taxon>
        <taxon>Magnaporthales</taxon>
        <taxon>Magnaporthaceae</taxon>
        <taxon>Magnaporthiopsis</taxon>
    </lineage>
</organism>